<feature type="transmembrane region" description="Helical" evidence="1">
    <location>
        <begin position="65"/>
        <end position="83"/>
    </location>
</feature>
<dbReference type="EMBL" id="AP026800">
    <property type="protein sequence ID" value="BDR55199.1"/>
    <property type="molecule type" value="Genomic_DNA"/>
</dbReference>
<keyword evidence="3" id="KW-1185">Reference proteome</keyword>
<dbReference type="Proteomes" id="UP001321748">
    <property type="component" value="Chromosome"/>
</dbReference>
<reference evidence="2 3" key="1">
    <citation type="journal article" date="2023" name="Microbiol. Spectr.">
        <title>Symbiosis of Carpenter Bees with Uncharacterized Lactic Acid Bacteria Showing NAD Auxotrophy.</title>
        <authorList>
            <person name="Kawasaki S."/>
            <person name="Ozawa K."/>
            <person name="Mori T."/>
            <person name="Yamamoto A."/>
            <person name="Ito M."/>
            <person name="Ohkuma M."/>
            <person name="Sakamoto M."/>
            <person name="Matsutani M."/>
        </authorList>
    </citation>
    <scope>NUCLEOTIDE SEQUENCE [LARGE SCALE GENOMIC DNA]</scope>
    <source>
        <strain evidence="2 3">KimH</strain>
    </source>
</reference>
<keyword evidence="1" id="KW-0812">Transmembrane</keyword>
<keyword evidence="1" id="KW-1133">Transmembrane helix</keyword>
<evidence type="ECO:0000313" key="2">
    <source>
        <dbReference type="EMBL" id="BDR55199.1"/>
    </source>
</evidence>
<evidence type="ECO:0000313" key="3">
    <source>
        <dbReference type="Proteomes" id="UP001321748"/>
    </source>
</evidence>
<keyword evidence="1" id="KW-0472">Membrane</keyword>
<name>A0ABN6SGT0_9BIFI</name>
<protein>
    <submittedName>
        <fullName evidence="2">Uncharacterized protein</fullName>
    </submittedName>
</protein>
<feature type="transmembrane region" description="Helical" evidence="1">
    <location>
        <begin position="36"/>
        <end position="58"/>
    </location>
</feature>
<sequence>MAIVILILLVQACLIALILAVEYPKAHWWPTLKNAFLLSVRRIYMLPIGMLALGGYSWGLSKSPILVALLGTGIMWYVAWASARWQANRLFVQMAQESGDKRVIDMYGGVSASAKPSFSSFKDMQQ</sequence>
<accession>A0ABN6SGT0</accession>
<gene>
    <name evidence="2" type="ORF">KIMH_13100</name>
</gene>
<evidence type="ECO:0000256" key="1">
    <source>
        <dbReference type="SAM" id="Phobius"/>
    </source>
</evidence>
<organism evidence="2 3">
    <name type="scientific">Bombiscardovia apis</name>
    <dbReference type="NCBI Taxonomy" id="2932182"/>
    <lineage>
        <taxon>Bacteria</taxon>
        <taxon>Bacillati</taxon>
        <taxon>Actinomycetota</taxon>
        <taxon>Actinomycetes</taxon>
        <taxon>Bifidobacteriales</taxon>
        <taxon>Bifidobacteriaceae</taxon>
        <taxon>Bombiscardovia</taxon>
    </lineage>
</organism>
<proteinExistence type="predicted"/>